<dbReference type="AlphaFoldDB" id="X1TFY3"/>
<proteinExistence type="predicted"/>
<comment type="caution">
    <text evidence="2">The sequence shown here is derived from an EMBL/GenBank/DDBJ whole genome shotgun (WGS) entry which is preliminary data.</text>
</comment>
<dbReference type="EMBL" id="BARW01034222">
    <property type="protein sequence ID" value="GAJ04184.1"/>
    <property type="molecule type" value="Genomic_DNA"/>
</dbReference>
<name>X1TFY3_9ZZZZ</name>
<organism evidence="2">
    <name type="scientific">marine sediment metagenome</name>
    <dbReference type="NCBI Taxonomy" id="412755"/>
    <lineage>
        <taxon>unclassified sequences</taxon>
        <taxon>metagenomes</taxon>
        <taxon>ecological metagenomes</taxon>
    </lineage>
</organism>
<sequence length="145" mass="16240">MAGKNLTRQSHGENRYQDQFLWLEHTPEQDEEQGEPREGSNLVDVFEVSEHKAAEWQNQSATNGGKSSAFELHVQQQVHEVCHQPEMQQFIKIQCDDMIFPVSKKQIGGIEYCGLHGGKKGRAAKVVRIPEGDEASSEGSGSENF</sequence>
<gene>
    <name evidence="2" type="ORF">S12H4_53689</name>
</gene>
<reference evidence="2" key="1">
    <citation type="journal article" date="2014" name="Front. Microbiol.">
        <title>High frequency of phylogenetically diverse reductive dehalogenase-homologous genes in deep subseafloor sedimentary metagenomes.</title>
        <authorList>
            <person name="Kawai M."/>
            <person name="Futagami T."/>
            <person name="Toyoda A."/>
            <person name="Takaki Y."/>
            <person name="Nishi S."/>
            <person name="Hori S."/>
            <person name="Arai W."/>
            <person name="Tsubouchi T."/>
            <person name="Morono Y."/>
            <person name="Uchiyama I."/>
            <person name="Ito T."/>
            <person name="Fujiyama A."/>
            <person name="Inagaki F."/>
            <person name="Takami H."/>
        </authorList>
    </citation>
    <scope>NUCLEOTIDE SEQUENCE</scope>
    <source>
        <strain evidence="2">Expedition CK06-06</strain>
    </source>
</reference>
<protein>
    <submittedName>
        <fullName evidence="2">Uncharacterized protein</fullName>
    </submittedName>
</protein>
<evidence type="ECO:0000313" key="2">
    <source>
        <dbReference type="EMBL" id="GAJ04184.1"/>
    </source>
</evidence>
<feature type="region of interest" description="Disordered" evidence="1">
    <location>
        <begin position="1"/>
        <end position="43"/>
    </location>
</feature>
<evidence type="ECO:0000256" key="1">
    <source>
        <dbReference type="SAM" id="MobiDB-lite"/>
    </source>
</evidence>
<accession>X1TFY3</accession>